<comment type="caution">
    <text evidence="1">The sequence shown here is derived from an EMBL/GenBank/DDBJ whole genome shotgun (WGS) entry which is preliminary data.</text>
</comment>
<dbReference type="Proteomes" id="UP000076154">
    <property type="component" value="Unassembled WGS sequence"/>
</dbReference>
<dbReference type="OrthoDB" id="3365698at2759"/>
<gene>
    <name evidence="1" type="ORF">Hypma_006243</name>
</gene>
<dbReference type="Gene3D" id="3.80.10.10">
    <property type="entry name" value="Ribonuclease Inhibitor"/>
    <property type="match status" value="1"/>
</dbReference>
<sequence>MDTRSTSQGSLPVVQPSQPHIGGAIETSDATHAVCYVANLPVELMQQIFLDTFSQRLLEFPAFVGTDAVPLRLCHVCQAWREVAIDTPTLWATMFVTDHFSPSLVKMWLERSQAQSLILAIDNKYIDGLKPRCVIMMVKWETRDANTAEKLLQCISKACPQLETLEIDIERLKRKEHGGFLKGLPQVLDSSAHLHTLVYHARKPFLLPMSLFRLTCLRLHCPIPANECGQLLFQCARLQHLTIKAITKSSPVSAPTNICLPELVSLELHSYGCDWGILLVQLICPQLLELNLHHRDDTTDEDDTTDGDLYGCEQFLRRSNCLLRAFTLFSTGISERDLVRLFKVGSLFLLEVLIIVCDKLSNQTINGLTLRADNKILPNLTTISMASCYSTDGRLAAMLASRYPGELGDVETCLQSAYIGLGAISHDGELIKGLSEDEGLAIRNAHRNDTRFQGQDLKLVWKFGVIDY</sequence>
<proteinExistence type="predicted"/>
<protein>
    <submittedName>
        <fullName evidence="1">Uncharacterized protein</fullName>
    </submittedName>
</protein>
<dbReference type="InterPro" id="IPR032675">
    <property type="entry name" value="LRR_dom_sf"/>
</dbReference>
<keyword evidence="2" id="KW-1185">Reference proteome</keyword>
<name>A0A369JWE1_HYPMA</name>
<organism evidence="1 2">
    <name type="scientific">Hypsizygus marmoreus</name>
    <name type="common">White beech mushroom</name>
    <name type="synonym">Agaricus marmoreus</name>
    <dbReference type="NCBI Taxonomy" id="39966"/>
    <lineage>
        <taxon>Eukaryota</taxon>
        <taxon>Fungi</taxon>
        <taxon>Dikarya</taxon>
        <taxon>Basidiomycota</taxon>
        <taxon>Agaricomycotina</taxon>
        <taxon>Agaricomycetes</taxon>
        <taxon>Agaricomycetidae</taxon>
        <taxon>Agaricales</taxon>
        <taxon>Tricholomatineae</taxon>
        <taxon>Lyophyllaceae</taxon>
        <taxon>Hypsizygus</taxon>
    </lineage>
</organism>
<evidence type="ECO:0000313" key="2">
    <source>
        <dbReference type="Proteomes" id="UP000076154"/>
    </source>
</evidence>
<evidence type="ECO:0000313" key="1">
    <source>
        <dbReference type="EMBL" id="RDB25662.1"/>
    </source>
</evidence>
<dbReference type="EMBL" id="LUEZ02000040">
    <property type="protein sequence ID" value="RDB25662.1"/>
    <property type="molecule type" value="Genomic_DNA"/>
</dbReference>
<reference evidence="1" key="1">
    <citation type="submission" date="2018-04" db="EMBL/GenBank/DDBJ databases">
        <title>Whole genome sequencing of Hypsizygus marmoreus.</title>
        <authorList>
            <person name="Choi I.-G."/>
            <person name="Min B."/>
            <person name="Kim J.-G."/>
            <person name="Kim S."/>
            <person name="Oh Y.-L."/>
            <person name="Kong W.-S."/>
            <person name="Park H."/>
            <person name="Jeong J."/>
            <person name="Song E.-S."/>
        </authorList>
    </citation>
    <scope>NUCLEOTIDE SEQUENCE [LARGE SCALE GENOMIC DNA]</scope>
    <source>
        <strain evidence="1">51987-8</strain>
    </source>
</reference>
<dbReference type="AlphaFoldDB" id="A0A369JWE1"/>
<dbReference type="InParanoid" id="A0A369JWE1"/>
<accession>A0A369JWE1</accession>